<sequence>MDINIDGMKTTESNYDVQILDFINIAKRHASKREQSHLSLITNYLKYDQDDIDESIFLNPGSVHSPSLVKDYGLNTKIYKLENRSNEKNGGMPIYDLMRIRASRRDYSYQEIPFEVLSDIIYFSYGKRGTMRAYNKEDFSLRYAPSAGGLQSNDLYVVANRVKGIERGLYYYDFLSNSLMLIEEGYMKERLKDCCVNQEFMKDASAVVILVGNVARIKWKYGKKSYRFVHVDTGIVSENIHLMSTANKIRSCMIAGFDDDKINEFLNLDGEDEFVSLLVTLGTAPWNLKES</sequence>
<dbReference type="AlphaFoldDB" id="A0A7H8V9K0"/>
<name>A0A7H8V9K0_STRSA</name>
<dbReference type="EMBL" id="CP040556">
    <property type="protein sequence ID" value="QLB53031.1"/>
    <property type="molecule type" value="Genomic_DNA"/>
</dbReference>
<protein>
    <submittedName>
        <fullName evidence="2">SagB/ThcOx family dehydrogenase</fullName>
    </submittedName>
</protein>
<evidence type="ECO:0000313" key="3">
    <source>
        <dbReference type="Proteomes" id="UP000509410"/>
    </source>
</evidence>
<feature type="domain" description="Nitroreductase" evidence="1">
    <location>
        <begin position="101"/>
        <end position="282"/>
    </location>
</feature>
<proteinExistence type="predicted"/>
<evidence type="ECO:0000313" key="2">
    <source>
        <dbReference type="EMBL" id="QLB53031.1"/>
    </source>
</evidence>
<dbReference type="InterPro" id="IPR029479">
    <property type="entry name" value="Nitroreductase"/>
</dbReference>
<organism evidence="2 3">
    <name type="scientific">Streptococcus sanguinis</name>
    <dbReference type="NCBI Taxonomy" id="1305"/>
    <lineage>
        <taxon>Bacteria</taxon>
        <taxon>Bacillati</taxon>
        <taxon>Bacillota</taxon>
        <taxon>Bacilli</taxon>
        <taxon>Lactobacillales</taxon>
        <taxon>Streptococcaceae</taxon>
        <taxon>Streptococcus</taxon>
    </lineage>
</organism>
<gene>
    <name evidence="2" type="ORF">FFV08_10785</name>
</gene>
<dbReference type="InterPro" id="IPR020051">
    <property type="entry name" value="SagB-type_dehydrogenase"/>
</dbReference>
<dbReference type="NCBIfam" id="TIGR03605">
    <property type="entry name" value="antibiot_sagB"/>
    <property type="match status" value="1"/>
</dbReference>
<dbReference type="Gene3D" id="3.40.109.10">
    <property type="entry name" value="NADH Oxidase"/>
    <property type="match status" value="1"/>
</dbReference>
<dbReference type="PANTHER" id="PTHR43745">
    <property type="entry name" value="NITROREDUCTASE MJ1384-RELATED"/>
    <property type="match status" value="1"/>
</dbReference>
<dbReference type="PANTHER" id="PTHR43745:SF2">
    <property type="entry name" value="NITROREDUCTASE MJ1384-RELATED"/>
    <property type="match status" value="1"/>
</dbReference>
<evidence type="ECO:0000259" key="1">
    <source>
        <dbReference type="Pfam" id="PF00881"/>
    </source>
</evidence>
<dbReference type="InterPro" id="IPR000415">
    <property type="entry name" value="Nitroreductase-like"/>
</dbReference>
<dbReference type="InterPro" id="IPR052544">
    <property type="entry name" value="Bacteriocin_Proc_Enz"/>
</dbReference>
<dbReference type="CDD" id="cd02142">
    <property type="entry name" value="McbC_SagB-like_oxidoreductase"/>
    <property type="match status" value="1"/>
</dbReference>
<dbReference type="SUPFAM" id="SSF55469">
    <property type="entry name" value="FMN-dependent nitroreductase-like"/>
    <property type="match status" value="1"/>
</dbReference>
<accession>A0A7H8V9K0</accession>
<dbReference type="Pfam" id="PF00881">
    <property type="entry name" value="Nitroreductase"/>
    <property type="match status" value="1"/>
</dbReference>
<dbReference type="Proteomes" id="UP000509410">
    <property type="component" value="Chromosome"/>
</dbReference>
<dbReference type="GO" id="GO:0016491">
    <property type="term" value="F:oxidoreductase activity"/>
    <property type="evidence" value="ECO:0007669"/>
    <property type="project" value="InterPro"/>
</dbReference>
<reference evidence="2 3" key="1">
    <citation type="submission" date="2019-05" db="EMBL/GenBank/DDBJ databases">
        <title>The organization of the Streptococcus sanguinis genomes.</title>
        <authorList>
            <person name="Wu C.H."/>
            <person name="Chen Y.Y.M."/>
            <person name="Wang H.Y."/>
        </authorList>
    </citation>
    <scope>NUCLEOTIDE SEQUENCE [LARGE SCALE GENOMIC DNA]</scope>
    <source>
        <strain evidence="2 3">CGMH010</strain>
    </source>
</reference>